<protein>
    <submittedName>
        <fullName evidence="1">Uncharacterized protein</fullName>
    </submittedName>
</protein>
<keyword evidence="2" id="KW-1185">Reference proteome</keyword>
<organism evidence="1 2">
    <name type="scientific">Henriciella pelagia</name>
    <dbReference type="NCBI Taxonomy" id="1977912"/>
    <lineage>
        <taxon>Bacteria</taxon>
        <taxon>Pseudomonadati</taxon>
        <taxon>Pseudomonadota</taxon>
        <taxon>Alphaproteobacteria</taxon>
        <taxon>Hyphomonadales</taxon>
        <taxon>Hyphomonadaceae</taxon>
        <taxon>Henriciella</taxon>
    </lineage>
</organism>
<sequence length="311" mass="34273">MSGLSLEDIVAWRNTAPLGIGTGRMAKPFRWNFAKREQLGTWLDRADRFHPPHRDDLSALRNAAARILAFSNGADLAFVGRSPENFYDYLSGCFEGISDTPDLSLIPFSMRWVGEGGVDAIAAHKFSGLAEALAANGLSPQALAASQRPVALVDFIAYGGTMEALVSVLNRMARETATDWNAVQRRLRIIGLTHRTKNSPNTWRWQQNQDWLGLIPDARIKNVSAPSGFLFLIANADDKVTYSFHAGRWDSDVTGAPEPSADQLRGMAKAAWLYDLGNTREERETLARLIAAHPEMRQPATRALVSALKRG</sequence>
<reference evidence="2" key="1">
    <citation type="journal article" date="2019" name="Int. J. Syst. Evol. Microbiol.">
        <title>The Global Catalogue of Microorganisms (GCM) 10K type strain sequencing project: providing services to taxonomists for standard genome sequencing and annotation.</title>
        <authorList>
            <consortium name="The Broad Institute Genomics Platform"/>
            <consortium name="The Broad Institute Genome Sequencing Center for Infectious Disease"/>
            <person name="Wu L."/>
            <person name="Ma J."/>
        </authorList>
    </citation>
    <scope>NUCLEOTIDE SEQUENCE [LARGE SCALE GENOMIC DNA]</scope>
    <source>
        <strain evidence="2">CGMCC 1.15928</strain>
    </source>
</reference>
<evidence type="ECO:0000313" key="1">
    <source>
        <dbReference type="EMBL" id="GGB56627.1"/>
    </source>
</evidence>
<dbReference type="EMBL" id="BMKF01000001">
    <property type="protein sequence ID" value="GGB56627.1"/>
    <property type="molecule type" value="Genomic_DNA"/>
</dbReference>
<name>A0ABQ1IZS3_9PROT</name>
<evidence type="ECO:0000313" key="2">
    <source>
        <dbReference type="Proteomes" id="UP000628854"/>
    </source>
</evidence>
<dbReference type="Proteomes" id="UP000628854">
    <property type="component" value="Unassembled WGS sequence"/>
</dbReference>
<accession>A0ABQ1IZS3</accession>
<proteinExistence type="predicted"/>
<gene>
    <name evidence="1" type="ORF">GCM10011503_01210</name>
</gene>
<comment type="caution">
    <text evidence="1">The sequence shown here is derived from an EMBL/GenBank/DDBJ whole genome shotgun (WGS) entry which is preliminary data.</text>
</comment>